<comment type="caution">
    <text evidence="6">The sequence shown here is derived from an EMBL/GenBank/DDBJ whole genome shotgun (WGS) entry which is preliminary data.</text>
</comment>
<keyword evidence="1" id="KW-0805">Transcription regulation</keyword>
<dbReference type="Proteomes" id="UP000031364">
    <property type="component" value="Unassembled WGS sequence"/>
</dbReference>
<dbReference type="Gene3D" id="1.25.40.10">
    <property type="entry name" value="Tetratricopeptide repeat domain"/>
    <property type="match status" value="1"/>
</dbReference>
<gene>
    <name evidence="6" type="ORF">FG87_21550</name>
</gene>
<dbReference type="InterPro" id="IPR000792">
    <property type="entry name" value="Tscrpt_reg_LuxR_C"/>
</dbReference>
<evidence type="ECO:0000313" key="6">
    <source>
        <dbReference type="EMBL" id="KIA62977.1"/>
    </source>
</evidence>
<proteinExistence type="predicted"/>
<accession>A0ABR4ZC94</accession>
<dbReference type="InterPro" id="IPR011990">
    <property type="entry name" value="TPR-like_helical_dom_sf"/>
</dbReference>
<dbReference type="Gene3D" id="1.10.10.10">
    <property type="entry name" value="Winged helix-like DNA-binding domain superfamily/Winged helix DNA-binding domain"/>
    <property type="match status" value="1"/>
</dbReference>
<keyword evidence="2" id="KW-0238">DNA-binding</keyword>
<dbReference type="InterPro" id="IPR036388">
    <property type="entry name" value="WH-like_DNA-bd_sf"/>
</dbReference>
<dbReference type="PROSITE" id="PS00622">
    <property type="entry name" value="HTH_LUXR_1"/>
    <property type="match status" value="1"/>
</dbReference>
<organism evidence="6 7">
    <name type="scientific">Nocardia vulneris</name>
    <dbReference type="NCBI Taxonomy" id="1141657"/>
    <lineage>
        <taxon>Bacteria</taxon>
        <taxon>Bacillati</taxon>
        <taxon>Actinomycetota</taxon>
        <taxon>Actinomycetes</taxon>
        <taxon>Mycobacteriales</taxon>
        <taxon>Nocardiaceae</taxon>
        <taxon>Nocardia</taxon>
    </lineage>
</organism>
<dbReference type="RefSeq" id="WP_043673516.1">
    <property type="nucleotide sequence ID" value="NZ_BDCI01000004.1"/>
</dbReference>
<keyword evidence="7" id="KW-1185">Reference proteome</keyword>
<dbReference type="SUPFAM" id="SSF46894">
    <property type="entry name" value="C-terminal effector domain of the bipartite response regulators"/>
    <property type="match status" value="1"/>
</dbReference>
<feature type="domain" description="HTH luxR-type" evidence="5">
    <location>
        <begin position="615"/>
        <end position="680"/>
    </location>
</feature>
<dbReference type="PANTHER" id="PTHR44688">
    <property type="entry name" value="DNA-BINDING TRANSCRIPTIONAL ACTIVATOR DEVR_DOSR"/>
    <property type="match status" value="1"/>
</dbReference>
<evidence type="ECO:0000259" key="5">
    <source>
        <dbReference type="PROSITE" id="PS50043"/>
    </source>
</evidence>
<dbReference type="EMBL" id="JNFP01000026">
    <property type="protein sequence ID" value="KIA62977.1"/>
    <property type="molecule type" value="Genomic_DNA"/>
</dbReference>
<dbReference type="Pfam" id="PF00196">
    <property type="entry name" value="GerE"/>
    <property type="match status" value="1"/>
</dbReference>
<dbReference type="SMART" id="SM00421">
    <property type="entry name" value="HTH_LUXR"/>
    <property type="match status" value="1"/>
</dbReference>
<dbReference type="SUPFAM" id="SSF48452">
    <property type="entry name" value="TPR-like"/>
    <property type="match status" value="1"/>
</dbReference>
<keyword evidence="3" id="KW-0804">Transcription</keyword>
<evidence type="ECO:0000256" key="3">
    <source>
        <dbReference type="ARBA" id="ARBA00023163"/>
    </source>
</evidence>
<evidence type="ECO:0000313" key="7">
    <source>
        <dbReference type="Proteomes" id="UP000031364"/>
    </source>
</evidence>
<dbReference type="PROSITE" id="PS51257">
    <property type="entry name" value="PROKAR_LIPOPROTEIN"/>
    <property type="match status" value="1"/>
</dbReference>
<feature type="region of interest" description="Disordered" evidence="4">
    <location>
        <begin position="256"/>
        <end position="283"/>
    </location>
</feature>
<evidence type="ECO:0000256" key="2">
    <source>
        <dbReference type="ARBA" id="ARBA00023125"/>
    </source>
</evidence>
<evidence type="ECO:0000256" key="4">
    <source>
        <dbReference type="SAM" id="MobiDB-lite"/>
    </source>
</evidence>
<dbReference type="CDD" id="cd06170">
    <property type="entry name" value="LuxR_C_like"/>
    <property type="match status" value="1"/>
</dbReference>
<name>A0ABR4ZC94_9NOCA</name>
<dbReference type="PANTHER" id="PTHR44688:SF16">
    <property type="entry name" value="DNA-BINDING TRANSCRIPTIONAL ACTIVATOR DEVR_DOSR"/>
    <property type="match status" value="1"/>
</dbReference>
<protein>
    <recommendedName>
        <fullName evidence="5">HTH luxR-type domain-containing protein</fullName>
    </recommendedName>
</protein>
<sequence>MQRPISVQNTQWSTIAESSIGQAMAVLGGCSTVGLIAELLAVDETAVRTVVRRLAARSSARVVIDDLDAVERRPREIPAPAHPELRCRAAELLHSKGFPAATVADQLVEAGVADYPWAARVLLAAADEALANDQIDRAADRLELAYRATREPSARGALAVRLVCVDWRGSPSSRTRNFSRMRAALRGGRVPAAQLPAAVMFLLWHGQTQRADQALGQLSSCPRDEPAPQAEFLRAWLRFTHPPYVPRHQGLFTDGRLPADDRLPEPAPGAVEPRRPTQPDQRPPHLLGAELLTRLCTTHPLDDTTTLAQRLLTCHRLASTTVETLAAAVHCLIYTDRLDTAAAWCDSLLAEAEARKAPTWQAIFAGLRAETMLRKGNPRAAANEAALALNHVPAEHLGVWVGIPIAVRVRALTSAGRLAEAEAQLRRPVPRALFESRFGLLYLHAHGHFQLATGQPREALRTFRRCGELMRRWRMDFPWLVPWRNDIAVAHLALGEGRHARAFATRHLDLLGGAPAHRTGGVSLRLLAATADRYQRVRLLREATAIARSAGCDLELATVLGDLGAAHRAVGDHEKARMLVREAVRLAEACGADPLLRELLGERQPAPTVSPLTATPTGVAALSPAERRVAELAAHGKRNREIAAALAITTSTVEQHLTRVYRKLEITRRTELTFTLNAPNTVSAPA</sequence>
<dbReference type="InterPro" id="IPR016032">
    <property type="entry name" value="Sig_transdc_resp-reg_C-effctor"/>
</dbReference>
<dbReference type="PROSITE" id="PS50043">
    <property type="entry name" value="HTH_LUXR_2"/>
    <property type="match status" value="1"/>
</dbReference>
<reference evidence="6 7" key="1">
    <citation type="journal article" date="2014" name="Int. J. Syst. Evol. Microbiol.">
        <title>Nocardia vulneris sp. nov., isolated from wounds of human patients in North America.</title>
        <authorList>
            <person name="Lasker B.A."/>
            <person name="Bell M."/>
            <person name="Klenk H.P."/>
            <person name="Sproer C."/>
            <person name="Schumann C."/>
            <person name="Schumann P."/>
            <person name="Brown J.M."/>
        </authorList>
    </citation>
    <scope>NUCLEOTIDE SEQUENCE [LARGE SCALE GENOMIC DNA]</scope>
    <source>
        <strain evidence="6 7">W9851</strain>
    </source>
</reference>
<evidence type="ECO:0000256" key="1">
    <source>
        <dbReference type="ARBA" id="ARBA00023015"/>
    </source>
</evidence>
<dbReference type="PRINTS" id="PR00038">
    <property type="entry name" value="HTHLUXR"/>
</dbReference>